<evidence type="ECO:0000256" key="1">
    <source>
        <dbReference type="ARBA" id="ARBA00022679"/>
    </source>
</evidence>
<reference evidence="5 6" key="1">
    <citation type="submission" date="2022-12" db="EMBL/GenBank/DDBJ databases">
        <title>Genomic features and morphological characterization of a novel Knufia sp. strain isolated from spacecraft assembly facility.</title>
        <authorList>
            <person name="Teixeira M."/>
            <person name="Chander A.M."/>
            <person name="Stajich J.E."/>
            <person name="Venkateswaran K."/>
        </authorList>
    </citation>
    <scope>NUCLEOTIDE SEQUENCE [LARGE SCALE GENOMIC DNA]</scope>
    <source>
        <strain evidence="5 6">FJI-L2-BK-P2</strain>
    </source>
</reference>
<dbReference type="CDD" id="cd04301">
    <property type="entry name" value="NAT_SF"/>
    <property type="match status" value="1"/>
</dbReference>
<evidence type="ECO:0000256" key="2">
    <source>
        <dbReference type="ARBA" id="ARBA00023315"/>
    </source>
</evidence>
<evidence type="ECO:0000313" key="6">
    <source>
        <dbReference type="Proteomes" id="UP001316803"/>
    </source>
</evidence>
<keyword evidence="1" id="KW-0808">Transferase</keyword>
<evidence type="ECO:0000313" key="5">
    <source>
        <dbReference type="EMBL" id="KAK5953760.1"/>
    </source>
</evidence>
<dbReference type="PROSITE" id="PS51186">
    <property type="entry name" value="GNAT"/>
    <property type="match status" value="1"/>
</dbReference>
<feature type="domain" description="N-acetyltransferase" evidence="4">
    <location>
        <begin position="78"/>
        <end position="236"/>
    </location>
</feature>
<protein>
    <recommendedName>
        <fullName evidence="4">N-acetyltransferase domain-containing protein</fullName>
    </recommendedName>
</protein>
<dbReference type="GO" id="GO:0007064">
    <property type="term" value="P:mitotic sister chromatid cohesion"/>
    <property type="evidence" value="ECO:0007669"/>
    <property type="project" value="TreeGrafter"/>
</dbReference>
<dbReference type="EMBL" id="JAKLMC020000010">
    <property type="protein sequence ID" value="KAK5953760.1"/>
    <property type="molecule type" value="Genomic_DNA"/>
</dbReference>
<feature type="compositionally biased region" description="Polar residues" evidence="3">
    <location>
        <begin position="44"/>
        <end position="61"/>
    </location>
</feature>
<dbReference type="AlphaFoldDB" id="A0AAN8EQF8"/>
<dbReference type="InterPro" id="IPR016181">
    <property type="entry name" value="Acyl_CoA_acyltransferase"/>
</dbReference>
<dbReference type="PANTHER" id="PTHR42919">
    <property type="entry name" value="N-ALPHA-ACETYLTRANSFERASE"/>
    <property type="match status" value="1"/>
</dbReference>
<comment type="caution">
    <text evidence="5">The sequence shown here is derived from an EMBL/GenBank/DDBJ whole genome shotgun (WGS) entry which is preliminary data.</text>
</comment>
<dbReference type="PANTHER" id="PTHR42919:SF8">
    <property type="entry name" value="N-ALPHA-ACETYLTRANSFERASE 50"/>
    <property type="match status" value="1"/>
</dbReference>
<organism evidence="5 6">
    <name type="scientific">Knufia fluminis</name>
    <dbReference type="NCBI Taxonomy" id="191047"/>
    <lineage>
        <taxon>Eukaryota</taxon>
        <taxon>Fungi</taxon>
        <taxon>Dikarya</taxon>
        <taxon>Ascomycota</taxon>
        <taxon>Pezizomycotina</taxon>
        <taxon>Eurotiomycetes</taxon>
        <taxon>Chaetothyriomycetidae</taxon>
        <taxon>Chaetothyriales</taxon>
        <taxon>Trichomeriaceae</taxon>
        <taxon>Knufia</taxon>
    </lineage>
</organism>
<name>A0AAN8EQF8_9EURO</name>
<dbReference type="Gene3D" id="3.40.630.30">
    <property type="match status" value="1"/>
</dbReference>
<keyword evidence="2" id="KW-0012">Acyltransferase</keyword>
<proteinExistence type="predicted"/>
<keyword evidence="6" id="KW-1185">Reference proteome</keyword>
<dbReference type="InterPro" id="IPR000182">
    <property type="entry name" value="GNAT_dom"/>
</dbReference>
<gene>
    <name evidence="5" type="ORF">OHC33_005029</name>
</gene>
<feature type="region of interest" description="Disordered" evidence="3">
    <location>
        <begin position="37"/>
        <end position="67"/>
    </location>
</feature>
<dbReference type="SUPFAM" id="SSF55729">
    <property type="entry name" value="Acyl-CoA N-acyltransferases (Nat)"/>
    <property type="match status" value="1"/>
</dbReference>
<evidence type="ECO:0000259" key="4">
    <source>
        <dbReference type="PROSITE" id="PS51186"/>
    </source>
</evidence>
<dbReference type="GO" id="GO:0016747">
    <property type="term" value="F:acyltransferase activity, transferring groups other than amino-acyl groups"/>
    <property type="evidence" value="ECO:0007669"/>
    <property type="project" value="InterPro"/>
</dbReference>
<evidence type="ECO:0000256" key="3">
    <source>
        <dbReference type="SAM" id="MobiDB-lite"/>
    </source>
</evidence>
<dbReference type="Pfam" id="PF00583">
    <property type="entry name" value="Acetyltransf_1"/>
    <property type="match status" value="1"/>
</dbReference>
<dbReference type="GO" id="GO:0031415">
    <property type="term" value="C:NatA complex"/>
    <property type="evidence" value="ECO:0007669"/>
    <property type="project" value="TreeGrafter"/>
</dbReference>
<sequence>MRQGSILAFLQPPGPTISTKEVTTTINVTATAASDIETQKSRQETTTISKEPVNNESQIPGESTPPLGLGHKLCDPRAAIVKISPLYLDRLKSITATLLPVRYSDKFFTECLEPEKHSALSFVALYDSQPVGWIRCRVEPFPNAENEVYQQIYIQAVGILAPFRGLGLAAGLLEAVKASVPSTHPKVRSVYAHVWESNADALTWYDKQGFRRIMVQQQYYRRLKPSGAWIVRKELG</sequence>
<accession>A0AAN8EQF8</accession>
<dbReference type="InterPro" id="IPR051556">
    <property type="entry name" value="N-term/lysine_N-AcTrnsfr"/>
</dbReference>
<dbReference type="Proteomes" id="UP001316803">
    <property type="component" value="Unassembled WGS sequence"/>
</dbReference>